<evidence type="ECO:0000313" key="2">
    <source>
        <dbReference type="EMBL" id="KAK3358193.1"/>
    </source>
</evidence>
<protein>
    <recommendedName>
        <fullName evidence="4">NACHT-NTPase and P-loop NTPases N-terminal domain-containing protein</fullName>
    </recommendedName>
</protein>
<evidence type="ECO:0000313" key="3">
    <source>
        <dbReference type="Proteomes" id="UP001275084"/>
    </source>
</evidence>
<keyword evidence="3" id="KW-1185">Reference proteome</keyword>
<dbReference type="PANTHER" id="PTHR38886">
    <property type="entry name" value="SESA DOMAIN-CONTAINING PROTEIN"/>
    <property type="match status" value="1"/>
</dbReference>
<evidence type="ECO:0000256" key="1">
    <source>
        <dbReference type="SAM" id="MobiDB-lite"/>
    </source>
</evidence>
<name>A0AAJ0HP40_9PEZI</name>
<dbReference type="PANTHER" id="PTHR38886:SF1">
    <property type="entry name" value="NACHT-NTPASE AND P-LOOP NTPASES N-TERMINAL DOMAIN-CONTAINING PROTEIN"/>
    <property type="match status" value="1"/>
</dbReference>
<gene>
    <name evidence="2" type="ORF">B0T25DRAFT_178037</name>
</gene>
<feature type="region of interest" description="Disordered" evidence="1">
    <location>
        <begin position="156"/>
        <end position="188"/>
    </location>
</feature>
<organism evidence="2 3">
    <name type="scientific">Lasiosphaeria hispida</name>
    <dbReference type="NCBI Taxonomy" id="260671"/>
    <lineage>
        <taxon>Eukaryota</taxon>
        <taxon>Fungi</taxon>
        <taxon>Dikarya</taxon>
        <taxon>Ascomycota</taxon>
        <taxon>Pezizomycotina</taxon>
        <taxon>Sordariomycetes</taxon>
        <taxon>Sordariomycetidae</taxon>
        <taxon>Sordariales</taxon>
        <taxon>Lasiosphaeriaceae</taxon>
        <taxon>Lasiosphaeria</taxon>
    </lineage>
</organism>
<dbReference type="AlphaFoldDB" id="A0AAJ0HP40"/>
<dbReference type="EMBL" id="JAUIQD010000003">
    <property type="protein sequence ID" value="KAK3358193.1"/>
    <property type="molecule type" value="Genomic_DNA"/>
</dbReference>
<evidence type="ECO:0008006" key="4">
    <source>
        <dbReference type="Google" id="ProtNLM"/>
    </source>
</evidence>
<proteinExistence type="predicted"/>
<sequence length="210" mass="23971">MEVGVTFGALGDFISIVFIVKDIISALSDIRGSSKSYGDLVESLHFLTQTLQEVDQVHCGQPKNDRVRQTALRIIGKVRQCLHDFEANTAKYQRSLSQGGSGNTAKDIARKLQWKLFEEEGIDKFRSEVSQYGQSLGLLLLITTFRMTQSNYHEVTQGRSSIQDQTEAGHSLPNFGRQSRQRHPFTDETRSSDELDWLIRPARSYRYWPR</sequence>
<reference evidence="2" key="2">
    <citation type="submission" date="2023-06" db="EMBL/GenBank/DDBJ databases">
        <authorList>
            <consortium name="Lawrence Berkeley National Laboratory"/>
            <person name="Haridas S."/>
            <person name="Hensen N."/>
            <person name="Bonometti L."/>
            <person name="Westerberg I."/>
            <person name="Brannstrom I.O."/>
            <person name="Guillou S."/>
            <person name="Cros-Aarteil S."/>
            <person name="Calhoun S."/>
            <person name="Kuo A."/>
            <person name="Mondo S."/>
            <person name="Pangilinan J."/>
            <person name="Riley R."/>
            <person name="Labutti K."/>
            <person name="Andreopoulos B."/>
            <person name="Lipzen A."/>
            <person name="Chen C."/>
            <person name="Yanf M."/>
            <person name="Daum C."/>
            <person name="Ng V."/>
            <person name="Clum A."/>
            <person name="Steindorff A."/>
            <person name="Ohm R."/>
            <person name="Martin F."/>
            <person name="Silar P."/>
            <person name="Natvig D."/>
            <person name="Lalanne C."/>
            <person name="Gautier V."/>
            <person name="Ament-Velasquez S.L."/>
            <person name="Kruys A."/>
            <person name="Hutchinson M.I."/>
            <person name="Powell A.J."/>
            <person name="Barry K."/>
            <person name="Miller A.N."/>
            <person name="Grigoriev I.V."/>
            <person name="Debuchy R."/>
            <person name="Gladieux P."/>
            <person name="Thoren M.H."/>
            <person name="Johannesson H."/>
        </authorList>
    </citation>
    <scope>NUCLEOTIDE SEQUENCE</scope>
    <source>
        <strain evidence="2">CBS 955.72</strain>
    </source>
</reference>
<accession>A0AAJ0HP40</accession>
<dbReference type="Proteomes" id="UP001275084">
    <property type="component" value="Unassembled WGS sequence"/>
</dbReference>
<reference evidence="2" key="1">
    <citation type="journal article" date="2023" name="Mol. Phylogenet. Evol.">
        <title>Genome-scale phylogeny and comparative genomics of the fungal order Sordariales.</title>
        <authorList>
            <person name="Hensen N."/>
            <person name="Bonometti L."/>
            <person name="Westerberg I."/>
            <person name="Brannstrom I.O."/>
            <person name="Guillou S."/>
            <person name="Cros-Aarteil S."/>
            <person name="Calhoun S."/>
            <person name="Haridas S."/>
            <person name="Kuo A."/>
            <person name="Mondo S."/>
            <person name="Pangilinan J."/>
            <person name="Riley R."/>
            <person name="LaButti K."/>
            <person name="Andreopoulos B."/>
            <person name="Lipzen A."/>
            <person name="Chen C."/>
            <person name="Yan M."/>
            <person name="Daum C."/>
            <person name="Ng V."/>
            <person name="Clum A."/>
            <person name="Steindorff A."/>
            <person name="Ohm R.A."/>
            <person name="Martin F."/>
            <person name="Silar P."/>
            <person name="Natvig D.O."/>
            <person name="Lalanne C."/>
            <person name="Gautier V."/>
            <person name="Ament-Velasquez S.L."/>
            <person name="Kruys A."/>
            <person name="Hutchinson M.I."/>
            <person name="Powell A.J."/>
            <person name="Barry K."/>
            <person name="Miller A.N."/>
            <person name="Grigoriev I.V."/>
            <person name="Debuchy R."/>
            <person name="Gladieux P."/>
            <person name="Hiltunen Thoren M."/>
            <person name="Johannesson H."/>
        </authorList>
    </citation>
    <scope>NUCLEOTIDE SEQUENCE</scope>
    <source>
        <strain evidence="2">CBS 955.72</strain>
    </source>
</reference>
<feature type="compositionally biased region" description="Polar residues" evidence="1">
    <location>
        <begin position="156"/>
        <end position="168"/>
    </location>
</feature>
<comment type="caution">
    <text evidence="2">The sequence shown here is derived from an EMBL/GenBank/DDBJ whole genome shotgun (WGS) entry which is preliminary data.</text>
</comment>